<feature type="domain" description="DUF3972" evidence="1">
    <location>
        <begin position="5"/>
        <end position="126"/>
    </location>
</feature>
<accession>A0A6S6SAH1</accession>
<name>A0A6S6SAH1_9BACT</name>
<dbReference type="AlphaFoldDB" id="A0A6S6SAH1"/>
<dbReference type="Pfam" id="PF13118">
    <property type="entry name" value="DUF3972"/>
    <property type="match status" value="1"/>
</dbReference>
<dbReference type="InterPro" id="IPR025002">
    <property type="entry name" value="DUF3972"/>
</dbReference>
<gene>
    <name evidence="2" type="ORF">HELGO_WM10817</name>
</gene>
<proteinExistence type="predicted"/>
<reference evidence="2" key="1">
    <citation type="submission" date="2020-01" db="EMBL/GenBank/DDBJ databases">
        <authorList>
            <person name="Meier V. D."/>
            <person name="Meier V D."/>
        </authorList>
    </citation>
    <scope>NUCLEOTIDE SEQUENCE</scope>
    <source>
        <strain evidence="2">HLG_WM_MAG_01</strain>
    </source>
</reference>
<dbReference type="EMBL" id="CACVAS010000011">
    <property type="protein sequence ID" value="CAA6800099.1"/>
    <property type="molecule type" value="Genomic_DNA"/>
</dbReference>
<sequence>MKPAEYAQAMGISRQAVYAKIKRGILTSKSVDGKLYVVIDNDELNAQDETDVSSFGSNKTPTKIVRKSTQSQVNKSSVDYKSLLQAKDETISVLKGTVKDLKKSNKQISTTLKGEIDLLKDAFHEMRTLYLHQLEYKKSDDTIEVETEENDVQKTQDVDVQDEETKKSKNWISVKKFFKKHELIKLKQQEKCIKRIKKLYKKGDDRLMVVKDKIKLNDNANYEDILN</sequence>
<protein>
    <recommendedName>
        <fullName evidence="1">DUF3972 domain-containing protein</fullName>
    </recommendedName>
</protein>
<evidence type="ECO:0000259" key="1">
    <source>
        <dbReference type="Pfam" id="PF13118"/>
    </source>
</evidence>
<evidence type="ECO:0000313" key="2">
    <source>
        <dbReference type="EMBL" id="CAA6800099.1"/>
    </source>
</evidence>
<organism evidence="2">
    <name type="scientific">uncultured Sulfurovum sp</name>
    <dbReference type="NCBI Taxonomy" id="269237"/>
    <lineage>
        <taxon>Bacteria</taxon>
        <taxon>Pseudomonadati</taxon>
        <taxon>Campylobacterota</taxon>
        <taxon>Epsilonproteobacteria</taxon>
        <taxon>Campylobacterales</taxon>
        <taxon>Sulfurovaceae</taxon>
        <taxon>Sulfurovum</taxon>
        <taxon>environmental samples</taxon>
    </lineage>
</organism>